<keyword evidence="1" id="KW-0812">Transmembrane</keyword>
<dbReference type="EMBL" id="MEXR01000055">
    <property type="protein sequence ID" value="OGD08566.1"/>
    <property type="molecule type" value="Genomic_DNA"/>
</dbReference>
<comment type="caution">
    <text evidence="2">The sequence shown here is derived from an EMBL/GenBank/DDBJ whole genome shotgun (WGS) entry which is preliminary data.</text>
</comment>
<dbReference type="STRING" id="1797263.A2397_03490"/>
<evidence type="ECO:0000313" key="2">
    <source>
        <dbReference type="EMBL" id="OGD08566.1"/>
    </source>
</evidence>
<sequence length="245" mass="27218">MKIKSKAGRGEFLSLLSVFVLFVGLLTMVFGFDANFRTDASAKEGLPDEWLVSFGLWGTPNADWATARAVLETLNRAGIKATEIERFRNSRWDAHWLVFPPTLNNFALESGVGYVVMIDPVSKMKNFDMNKLLESSYEKVSSVTWNVASGYNYLSFPLGVINRLKVTDTEKLCLSLKNKLGGAFSVDEINQMRPNPYPYDSGDSVWSAYICGSADGKFSIKAGEGYFIKLTRLDGGTGFVDVNWP</sequence>
<evidence type="ECO:0000313" key="3">
    <source>
        <dbReference type="Proteomes" id="UP000176424"/>
    </source>
</evidence>
<evidence type="ECO:0000256" key="1">
    <source>
        <dbReference type="SAM" id="Phobius"/>
    </source>
</evidence>
<proteinExistence type="predicted"/>
<accession>A0A1F4ZRX0</accession>
<name>A0A1F4ZRX0_9BACT</name>
<dbReference type="Proteomes" id="UP000176424">
    <property type="component" value="Unassembled WGS sequence"/>
</dbReference>
<feature type="transmembrane region" description="Helical" evidence="1">
    <location>
        <begin position="12"/>
        <end position="32"/>
    </location>
</feature>
<keyword evidence="1" id="KW-0472">Membrane</keyword>
<reference evidence="2 3" key="1">
    <citation type="journal article" date="2016" name="Nat. Commun.">
        <title>Thousands of microbial genomes shed light on interconnected biogeochemical processes in an aquifer system.</title>
        <authorList>
            <person name="Anantharaman K."/>
            <person name="Brown C.T."/>
            <person name="Hug L.A."/>
            <person name="Sharon I."/>
            <person name="Castelle C.J."/>
            <person name="Probst A.J."/>
            <person name="Thomas B.C."/>
            <person name="Singh A."/>
            <person name="Wilkins M.J."/>
            <person name="Karaoz U."/>
            <person name="Brodie E.L."/>
            <person name="Williams K.H."/>
            <person name="Hubbard S.S."/>
            <person name="Banfield J.F."/>
        </authorList>
    </citation>
    <scope>NUCLEOTIDE SEQUENCE [LARGE SCALE GENOMIC DNA]</scope>
</reference>
<dbReference type="AlphaFoldDB" id="A0A1F4ZRX0"/>
<organism evidence="2 3">
    <name type="scientific">Candidatus Amesbacteria bacterium RIFOXYB1_FULL_44_23</name>
    <dbReference type="NCBI Taxonomy" id="1797263"/>
    <lineage>
        <taxon>Bacteria</taxon>
        <taxon>Candidatus Amesiibacteriota</taxon>
    </lineage>
</organism>
<protein>
    <submittedName>
        <fullName evidence="2">Uncharacterized protein</fullName>
    </submittedName>
</protein>
<keyword evidence="1" id="KW-1133">Transmembrane helix</keyword>
<gene>
    <name evidence="2" type="ORF">A2397_03490</name>
</gene>